<organism evidence="1 2">
    <name type="scientific">Geoanaerobacter pelophilus</name>
    <dbReference type="NCBI Taxonomy" id="60036"/>
    <lineage>
        <taxon>Bacteria</taxon>
        <taxon>Pseudomonadati</taxon>
        <taxon>Thermodesulfobacteriota</taxon>
        <taxon>Desulfuromonadia</taxon>
        <taxon>Geobacterales</taxon>
        <taxon>Geobacteraceae</taxon>
        <taxon>Geoanaerobacter</taxon>
    </lineage>
</organism>
<protein>
    <recommendedName>
        <fullName evidence="3">DUF4177 domain-containing protein</fullName>
    </recommendedName>
</protein>
<evidence type="ECO:0000313" key="1">
    <source>
        <dbReference type="EMBL" id="MBT0663694.1"/>
    </source>
</evidence>
<dbReference type="EMBL" id="JAHCVJ010000001">
    <property type="protein sequence ID" value="MBT0663694.1"/>
    <property type="molecule type" value="Genomic_DNA"/>
</dbReference>
<evidence type="ECO:0008006" key="3">
    <source>
        <dbReference type="Google" id="ProtNLM"/>
    </source>
</evidence>
<dbReference type="Proteomes" id="UP000811899">
    <property type="component" value="Unassembled WGS sequence"/>
</dbReference>
<keyword evidence="2" id="KW-1185">Reference proteome</keyword>
<comment type="caution">
    <text evidence="1">The sequence shown here is derived from an EMBL/GenBank/DDBJ whole genome shotgun (WGS) entry which is preliminary data.</text>
</comment>
<reference evidence="1 2" key="1">
    <citation type="submission" date="2021-05" db="EMBL/GenBank/DDBJ databases">
        <title>The draft genome of Geobacter pelophilus DSM 12255.</title>
        <authorList>
            <person name="Xu Z."/>
            <person name="Masuda Y."/>
            <person name="Itoh H."/>
            <person name="Senoo K."/>
        </authorList>
    </citation>
    <scope>NUCLEOTIDE SEQUENCE [LARGE SCALE GENOMIC DNA]</scope>
    <source>
        <strain evidence="1 2">DSM 12255</strain>
    </source>
</reference>
<name>A0AAW4KY83_9BACT</name>
<accession>A0AAW4KY83</accession>
<proteinExistence type="predicted"/>
<sequence>MTKAYSFTIKHYPVNDLLALDLEAHLDQMGKSGWELVSTQQLINEHSSTTPQIIFFWARDE</sequence>
<gene>
    <name evidence="1" type="ORF">KI809_05200</name>
</gene>
<dbReference type="AlphaFoldDB" id="A0AAW4KY83"/>
<dbReference type="RefSeq" id="WP_214170413.1">
    <property type="nucleotide sequence ID" value="NZ_JAHCVJ010000001.1"/>
</dbReference>
<evidence type="ECO:0000313" key="2">
    <source>
        <dbReference type="Proteomes" id="UP000811899"/>
    </source>
</evidence>